<evidence type="ECO:0000313" key="3">
    <source>
        <dbReference type="Proteomes" id="UP001341840"/>
    </source>
</evidence>
<keyword evidence="3" id="KW-1185">Reference proteome</keyword>
<proteinExistence type="predicted"/>
<protein>
    <submittedName>
        <fullName evidence="2">Uncharacterized protein</fullName>
    </submittedName>
</protein>
<comment type="caution">
    <text evidence="2">The sequence shown here is derived from an EMBL/GenBank/DDBJ whole genome shotgun (WGS) entry which is preliminary data.</text>
</comment>
<feature type="non-terminal residue" evidence="2">
    <location>
        <position position="1"/>
    </location>
</feature>
<gene>
    <name evidence="2" type="ORF">PIB30_114943</name>
</gene>
<name>A0ABU6XZA8_9FABA</name>
<dbReference type="EMBL" id="JASCZI010222901">
    <property type="protein sequence ID" value="MED6203380.1"/>
    <property type="molecule type" value="Genomic_DNA"/>
</dbReference>
<reference evidence="2 3" key="1">
    <citation type="journal article" date="2023" name="Plants (Basel)">
        <title>Bridging the Gap: Combining Genomics and Transcriptomics Approaches to Understand Stylosanthes scabra, an Orphan Legume from the Brazilian Caatinga.</title>
        <authorList>
            <person name="Ferreira-Neto J.R.C."/>
            <person name="da Silva M.D."/>
            <person name="Binneck E."/>
            <person name="de Melo N.F."/>
            <person name="da Silva R.H."/>
            <person name="de Melo A.L.T.M."/>
            <person name="Pandolfi V."/>
            <person name="Bustamante F.O."/>
            <person name="Brasileiro-Vidal A.C."/>
            <person name="Benko-Iseppon A.M."/>
        </authorList>
    </citation>
    <scope>NUCLEOTIDE SEQUENCE [LARGE SCALE GENOMIC DNA]</scope>
    <source>
        <tissue evidence="2">Leaves</tissue>
    </source>
</reference>
<feature type="compositionally biased region" description="Polar residues" evidence="1">
    <location>
        <begin position="62"/>
        <end position="71"/>
    </location>
</feature>
<feature type="region of interest" description="Disordered" evidence="1">
    <location>
        <begin position="1"/>
        <end position="71"/>
    </location>
</feature>
<accession>A0ABU6XZA8</accession>
<dbReference type="Proteomes" id="UP001341840">
    <property type="component" value="Unassembled WGS sequence"/>
</dbReference>
<sequence>KTSKDAHASATKASFTSTLTPRRQYQRLSVEQPCPSSCLGARDPRLGTQDQVFKQRPVSRYAQDTNTQEGG</sequence>
<evidence type="ECO:0000313" key="2">
    <source>
        <dbReference type="EMBL" id="MED6203380.1"/>
    </source>
</evidence>
<feature type="compositionally biased region" description="Polar residues" evidence="1">
    <location>
        <begin position="11"/>
        <end position="29"/>
    </location>
</feature>
<evidence type="ECO:0000256" key="1">
    <source>
        <dbReference type="SAM" id="MobiDB-lite"/>
    </source>
</evidence>
<organism evidence="2 3">
    <name type="scientific">Stylosanthes scabra</name>
    <dbReference type="NCBI Taxonomy" id="79078"/>
    <lineage>
        <taxon>Eukaryota</taxon>
        <taxon>Viridiplantae</taxon>
        <taxon>Streptophyta</taxon>
        <taxon>Embryophyta</taxon>
        <taxon>Tracheophyta</taxon>
        <taxon>Spermatophyta</taxon>
        <taxon>Magnoliopsida</taxon>
        <taxon>eudicotyledons</taxon>
        <taxon>Gunneridae</taxon>
        <taxon>Pentapetalae</taxon>
        <taxon>rosids</taxon>
        <taxon>fabids</taxon>
        <taxon>Fabales</taxon>
        <taxon>Fabaceae</taxon>
        <taxon>Papilionoideae</taxon>
        <taxon>50 kb inversion clade</taxon>
        <taxon>dalbergioids sensu lato</taxon>
        <taxon>Dalbergieae</taxon>
        <taxon>Pterocarpus clade</taxon>
        <taxon>Stylosanthes</taxon>
    </lineage>
</organism>